<dbReference type="SUPFAM" id="SSF56487">
    <property type="entry name" value="SRCR-like"/>
    <property type="match status" value="2"/>
</dbReference>
<dbReference type="SMART" id="SM00202">
    <property type="entry name" value="SR"/>
    <property type="match status" value="1"/>
</dbReference>
<comment type="caution">
    <text evidence="2">Lacks conserved residue(s) required for the propagation of feature annotation.</text>
</comment>
<keyword evidence="3" id="KW-0732">Signal</keyword>
<dbReference type="STRING" id="188477.A0A3S1AX49"/>
<dbReference type="AlphaFoldDB" id="A0A3S1AX49"/>
<feature type="domain" description="SRCR" evidence="4">
    <location>
        <begin position="151"/>
        <end position="264"/>
    </location>
</feature>
<organism evidence="5 6">
    <name type="scientific">Elysia chlorotica</name>
    <name type="common">Eastern emerald elysia</name>
    <name type="synonym">Sea slug</name>
    <dbReference type="NCBI Taxonomy" id="188477"/>
    <lineage>
        <taxon>Eukaryota</taxon>
        <taxon>Metazoa</taxon>
        <taxon>Spiralia</taxon>
        <taxon>Lophotrochozoa</taxon>
        <taxon>Mollusca</taxon>
        <taxon>Gastropoda</taxon>
        <taxon>Heterobranchia</taxon>
        <taxon>Euthyneura</taxon>
        <taxon>Panpulmonata</taxon>
        <taxon>Sacoglossa</taxon>
        <taxon>Placobranchoidea</taxon>
        <taxon>Plakobranchidae</taxon>
        <taxon>Elysia</taxon>
    </lineage>
</organism>
<dbReference type="Gene3D" id="3.10.250.10">
    <property type="entry name" value="SRCR-like domain"/>
    <property type="match status" value="2"/>
</dbReference>
<dbReference type="Pfam" id="PF00530">
    <property type="entry name" value="SRCR"/>
    <property type="match status" value="2"/>
</dbReference>
<evidence type="ECO:0000313" key="5">
    <source>
        <dbReference type="EMBL" id="RUS74499.1"/>
    </source>
</evidence>
<feature type="disulfide bond" evidence="2">
    <location>
        <begin position="222"/>
        <end position="232"/>
    </location>
</feature>
<sequence>MHRQASLLVLSVLCAVASVRGYTSIWTIRHASHPYKTELYTAEFVKGGWRYLWCADHIRLEDAVVLCNQMAEFNGLGPYDVSTSRLEFGSLHKDPAEQDAFTNETFACVGTESSLRDCPMVAVSDSERCPSGNVGQVDCKPADNARKNLRTSLLSQPDLTEMGVVKVENSSLGGVAGLVCDEDGLWGQNEAHVVCRSLGYEMGFPVEIASSPQAFVIKNVKCQGTETSINDCPHTDMCQSLDYQWRTFSCPHQCDGVTAAVICG</sequence>
<evidence type="ECO:0000256" key="2">
    <source>
        <dbReference type="PROSITE-ProRule" id="PRU00196"/>
    </source>
</evidence>
<dbReference type="PROSITE" id="PS50287">
    <property type="entry name" value="SRCR_2"/>
    <property type="match status" value="2"/>
</dbReference>
<name>A0A3S1AX49_ELYCH</name>
<dbReference type="EMBL" id="RQTK01000825">
    <property type="protein sequence ID" value="RUS74499.1"/>
    <property type="molecule type" value="Genomic_DNA"/>
</dbReference>
<dbReference type="GO" id="GO:0016020">
    <property type="term" value="C:membrane"/>
    <property type="evidence" value="ECO:0007669"/>
    <property type="project" value="InterPro"/>
</dbReference>
<dbReference type="Proteomes" id="UP000271974">
    <property type="component" value="Unassembled WGS sequence"/>
</dbReference>
<keyword evidence="6" id="KW-1185">Reference proteome</keyword>
<feature type="domain" description="SRCR" evidence="4">
    <location>
        <begin position="54"/>
        <end position="140"/>
    </location>
</feature>
<proteinExistence type="predicted"/>
<evidence type="ECO:0000256" key="1">
    <source>
        <dbReference type="ARBA" id="ARBA00023157"/>
    </source>
</evidence>
<dbReference type="PANTHER" id="PTHR48071:SF18">
    <property type="entry name" value="DELETED IN MALIGNANT BRAIN TUMORS 1 PROTEIN-RELATED"/>
    <property type="match status" value="1"/>
</dbReference>
<feature type="chain" id="PRO_5018674461" description="SRCR domain-containing protein" evidence="3">
    <location>
        <begin position="22"/>
        <end position="264"/>
    </location>
</feature>
<feature type="disulfide bond" evidence="2">
    <location>
        <begin position="108"/>
        <end position="118"/>
    </location>
</feature>
<comment type="caution">
    <text evidence="5">The sequence shown here is derived from an EMBL/GenBank/DDBJ whole genome shotgun (WGS) entry which is preliminary data.</text>
</comment>
<evidence type="ECO:0000259" key="4">
    <source>
        <dbReference type="PROSITE" id="PS50287"/>
    </source>
</evidence>
<evidence type="ECO:0000313" key="6">
    <source>
        <dbReference type="Proteomes" id="UP000271974"/>
    </source>
</evidence>
<dbReference type="InterPro" id="IPR001190">
    <property type="entry name" value="SRCR"/>
</dbReference>
<dbReference type="InterPro" id="IPR036772">
    <property type="entry name" value="SRCR-like_dom_sf"/>
</dbReference>
<protein>
    <recommendedName>
        <fullName evidence="4">SRCR domain-containing protein</fullName>
    </recommendedName>
</protein>
<feature type="signal peptide" evidence="3">
    <location>
        <begin position="1"/>
        <end position="21"/>
    </location>
</feature>
<dbReference type="PANTHER" id="PTHR48071">
    <property type="entry name" value="SRCR DOMAIN-CONTAINING PROTEIN"/>
    <property type="match status" value="1"/>
</dbReference>
<accession>A0A3S1AX49</accession>
<dbReference type="OrthoDB" id="10066015at2759"/>
<reference evidence="5 6" key="1">
    <citation type="submission" date="2019-01" db="EMBL/GenBank/DDBJ databases">
        <title>A draft genome assembly of the solar-powered sea slug Elysia chlorotica.</title>
        <authorList>
            <person name="Cai H."/>
            <person name="Li Q."/>
            <person name="Fang X."/>
            <person name="Li J."/>
            <person name="Curtis N.E."/>
            <person name="Altenburger A."/>
            <person name="Shibata T."/>
            <person name="Feng M."/>
            <person name="Maeda T."/>
            <person name="Schwartz J.A."/>
            <person name="Shigenobu S."/>
            <person name="Lundholm N."/>
            <person name="Nishiyama T."/>
            <person name="Yang H."/>
            <person name="Hasebe M."/>
            <person name="Li S."/>
            <person name="Pierce S.K."/>
            <person name="Wang J."/>
        </authorList>
    </citation>
    <scope>NUCLEOTIDE SEQUENCE [LARGE SCALE GENOMIC DNA]</scope>
    <source>
        <strain evidence="5">EC2010</strain>
        <tissue evidence="5">Whole organism of an adult</tissue>
    </source>
</reference>
<evidence type="ECO:0000256" key="3">
    <source>
        <dbReference type="SAM" id="SignalP"/>
    </source>
</evidence>
<gene>
    <name evidence="5" type="ORF">EGW08_017730</name>
</gene>
<keyword evidence="1 2" id="KW-1015">Disulfide bond</keyword>